<proteinExistence type="predicted"/>
<dbReference type="PANTHER" id="PTHR38340:SF1">
    <property type="entry name" value="S-LAYER PROTEIN"/>
    <property type="match status" value="1"/>
</dbReference>
<name>A0ABW9YTG3_9HYPH</name>
<dbReference type="Pfam" id="PF00353">
    <property type="entry name" value="HemolysinCabind"/>
    <property type="match status" value="3"/>
</dbReference>
<dbReference type="InterPro" id="IPR018511">
    <property type="entry name" value="Hemolysin-typ_Ca-bd_CS"/>
</dbReference>
<reference evidence="3 4" key="1">
    <citation type="submission" date="2020-01" db="EMBL/GenBank/DDBJ databases">
        <title>Microvirga sp. nov., an arsenate reduction bacterium isolated from Tibet hotspring sediments.</title>
        <authorList>
            <person name="Yuan C.-G."/>
        </authorList>
    </citation>
    <scope>NUCLEOTIDE SEQUENCE [LARGE SCALE GENOMIC DNA]</scope>
    <source>
        <strain evidence="3 4">SYSU G3D203</strain>
    </source>
</reference>
<dbReference type="InterPro" id="IPR050557">
    <property type="entry name" value="RTX_toxin/Mannuronan_C5-epim"/>
</dbReference>
<dbReference type="PANTHER" id="PTHR38340">
    <property type="entry name" value="S-LAYER PROTEIN"/>
    <property type="match status" value="1"/>
</dbReference>
<evidence type="ECO:0008006" key="5">
    <source>
        <dbReference type="Google" id="ProtNLM"/>
    </source>
</evidence>
<protein>
    <recommendedName>
        <fullName evidence="5">Calcium-binding protein</fullName>
    </recommendedName>
</protein>
<dbReference type="Proteomes" id="UP000818323">
    <property type="component" value="Unassembled WGS sequence"/>
</dbReference>
<comment type="subcellular location">
    <subcellularLocation>
        <location evidence="1">Secreted</location>
    </subcellularLocation>
</comment>
<keyword evidence="4" id="KW-1185">Reference proteome</keyword>
<sequence length="437" mass="45307">MADRIFEGSESNDVFNVVAPHPNDTLIYVGLGGNDTFVVNAGVARTSISGTNNFGHFNDRQIDVIQLLGSAHFNSITAIDALTFASPVPTATTLTYNANSFFGVSQVYGSTAGIDTIHFTSASESVDLDLSGTTFLNWSRANQTILVEMNTDTTRVLDDRFVGSTAGERVTAGLGRDLLYGNLGNDYLDGGDGIDVLDGGDGNDTLIGGGGEGPNILKGGKGNDVYKFREKVDIIIDAGGLDCRVVTKNTTLSSSDRLFEGLAADEALSAGKSVSLKGTAKANLLIGHTGRNTLDGLAGNDLLEGRGGNDKLIGGAGNDRLTGGLGTDALNGGAGRDAFVFDAALGSGIDKITGFSTRDDTIVLDQSVFTGIAAGKLPSSFFVSHTAAKDADDRIIYNKKTGALFYDADGIGTAAAAIRFATIDKNLKLSAADFLIA</sequence>
<dbReference type="PROSITE" id="PS00330">
    <property type="entry name" value="HEMOLYSIN_CALCIUM"/>
    <property type="match status" value="5"/>
</dbReference>
<evidence type="ECO:0000256" key="2">
    <source>
        <dbReference type="ARBA" id="ARBA00022525"/>
    </source>
</evidence>
<keyword evidence="2" id="KW-0964">Secreted</keyword>
<dbReference type="EMBL" id="JAAAXJ010000001">
    <property type="protein sequence ID" value="NBJ23340.1"/>
    <property type="molecule type" value="Genomic_DNA"/>
</dbReference>
<dbReference type="SUPFAM" id="SSF51120">
    <property type="entry name" value="beta-Roll"/>
    <property type="match status" value="2"/>
</dbReference>
<gene>
    <name evidence="3" type="ORF">GR303_03125</name>
</gene>
<dbReference type="InterPro" id="IPR011049">
    <property type="entry name" value="Serralysin-like_metalloprot_C"/>
</dbReference>
<organism evidence="3 4">
    <name type="scientific">Microvirga arsenatis</name>
    <dbReference type="NCBI Taxonomy" id="2692265"/>
    <lineage>
        <taxon>Bacteria</taxon>
        <taxon>Pseudomonadati</taxon>
        <taxon>Pseudomonadota</taxon>
        <taxon>Alphaproteobacteria</taxon>
        <taxon>Hyphomicrobiales</taxon>
        <taxon>Methylobacteriaceae</taxon>
        <taxon>Microvirga</taxon>
    </lineage>
</organism>
<evidence type="ECO:0000313" key="3">
    <source>
        <dbReference type="EMBL" id="NBJ23340.1"/>
    </source>
</evidence>
<accession>A0ABW9YTG3</accession>
<comment type="caution">
    <text evidence="3">The sequence shown here is derived from an EMBL/GenBank/DDBJ whole genome shotgun (WGS) entry which is preliminary data.</text>
</comment>
<dbReference type="Gene3D" id="2.150.10.10">
    <property type="entry name" value="Serralysin-like metalloprotease, C-terminal"/>
    <property type="match status" value="3"/>
</dbReference>
<dbReference type="PRINTS" id="PR00313">
    <property type="entry name" value="CABNDNGRPT"/>
</dbReference>
<evidence type="ECO:0000313" key="4">
    <source>
        <dbReference type="Proteomes" id="UP000818323"/>
    </source>
</evidence>
<dbReference type="InterPro" id="IPR001343">
    <property type="entry name" value="Hemolysn_Ca-bd"/>
</dbReference>
<evidence type="ECO:0000256" key="1">
    <source>
        <dbReference type="ARBA" id="ARBA00004613"/>
    </source>
</evidence>
<dbReference type="RefSeq" id="WP_161724523.1">
    <property type="nucleotide sequence ID" value="NZ_JAAAXI010000013.1"/>
</dbReference>